<dbReference type="PROSITE" id="PS50883">
    <property type="entry name" value="EAL"/>
    <property type="match status" value="1"/>
</dbReference>
<evidence type="ECO:0000259" key="2">
    <source>
        <dbReference type="PROSITE" id="PS50887"/>
    </source>
</evidence>
<sequence length="667" mass="73193">MAYLADTPKNKLADIVSNVVSDITQDIAPDVIPAAPEAERPEEQGCINRALRTLSAVNRALLRATSEPEFLKEMCQVIVEHGGYRQACVGYARHDENKSICWMECVGVDKALLNAMHSSWADSELGRTGSGAAIHSGKPSIGRNILTDPSYSGPNFAAFRQEAIDKDFASLSAFPLSSDGEVFGVLALAASEPDAFNQNEVRLLNELAADLAYGITNLRVRSKHREAEATIARLAYYDSLTGLPNRTFLLELLDAAIQVAKQLRQPLALLHLEVGRFHEINKVLGYRSGEELLQEIARRLTNTVKENETLTRVGEAEFALVLPTGGADYAIQTAQRLATMLHLPVNVSGLSVDASVTIGIALFPDNATTPETLLRRSNAAMRSAKLIWGGYAMYTGGQEERHTRQLSLMGDLRRAIQQNELQLYCQPKLTMSSRKVCGAEALVRWKHPVYGMIPTTEFIKLAEHAGLITPITNWVLEAAFKQSLAWHEDGIECALSVNLSAHDLRDPELISRIRELFSRFPIPPKTMQFELTESALMEDPASALETLSQLKSLGCKLFIDDFGTGYSSLSYLQKLPVDSVKIDQSFVIPMAESNDSSVIVHSTIELGHNLGLEVVAEGVESKSAWNLLARQGCDVAQGYLISAPFPIGQFKTWETSWTHSLAKMGGN</sequence>
<name>A0A916U3K0_9BURK</name>
<dbReference type="InterPro" id="IPR043128">
    <property type="entry name" value="Rev_trsase/Diguanyl_cyclase"/>
</dbReference>
<dbReference type="CDD" id="cd01949">
    <property type="entry name" value="GGDEF"/>
    <property type="match status" value="1"/>
</dbReference>
<dbReference type="InterPro" id="IPR029016">
    <property type="entry name" value="GAF-like_dom_sf"/>
</dbReference>
<dbReference type="Gene3D" id="3.30.450.40">
    <property type="match status" value="1"/>
</dbReference>
<dbReference type="InterPro" id="IPR029787">
    <property type="entry name" value="Nucleotide_cyclase"/>
</dbReference>
<evidence type="ECO:0000313" key="4">
    <source>
        <dbReference type="Proteomes" id="UP000637423"/>
    </source>
</evidence>
<dbReference type="PANTHER" id="PTHR44757:SF2">
    <property type="entry name" value="BIOFILM ARCHITECTURE MAINTENANCE PROTEIN MBAA"/>
    <property type="match status" value="1"/>
</dbReference>
<proteinExistence type="predicted"/>
<dbReference type="RefSeq" id="WP_188564004.1">
    <property type="nucleotide sequence ID" value="NZ_BMED01000001.1"/>
</dbReference>
<organism evidence="3 4">
    <name type="scientific">Undibacterium terreum</name>
    <dbReference type="NCBI Taxonomy" id="1224302"/>
    <lineage>
        <taxon>Bacteria</taxon>
        <taxon>Pseudomonadati</taxon>
        <taxon>Pseudomonadota</taxon>
        <taxon>Betaproteobacteria</taxon>
        <taxon>Burkholderiales</taxon>
        <taxon>Oxalobacteraceae</taxon>
        <taxon>Undibacterium</taxon>
    </lineage>
</organism>
<dbReference type="AlphaFoldDB" id="A0A916U3K0"/>
<evidence type="ECO:0000313" key="3">
    <source>
        <dbReference type="EMBL" id="GGC57550.1"/>
    </source>
</evidence>
<dbReference type="CDD" id="cd01948">
    <property type="entry name" value="EAL"/>
    <property type="match status" value="1"/>
</dbReference>
<dbReference type="SMART" id="SM00267">
    <property type="entry name" value="GGDEF"/>
    <property type="match status" value="1"/>
</dbReference>
<dbReference type="Gene3D" id="3.20.20.450">
    <property type="entry name" value="EAL domain"/>
    <property type="match status" value="1"/>
</dbReference>
<accession>A0A916U3K0</accession>
<protein>
    <recommendedName>
        <fullName evidence="5">Diguanylate cyclase (GGDEF) domain-containing protein</fullName>
    </recommendedName>
</protein>
<dbReference type="Proteomes" id="UP000637423">
    <property type="component" value="Unassembled WGS sequence"/>
</dbReference>
<evidence type="ECO:0000259" key="1">
    <source>
        <dbReference type="PROSITE" id="PS50883"/>
    </source>
</evidence>
<dbReference type="Pfam" id="PF13185">
    <property type="entry name" value="GAF_2"/>
    <property type="match status" value="1"/>
</dbReference>
<dbReference type="PROSITE" id="PS50887">
    <property type="entry name" value="GGDEF"/>
    <property type="match status" value="1"/>
</dbReference>
<evidence type="ECO:0008006" key="5">
    <source>
        <dbReference type="Google" id="ProtNLM"/>
    </source>
</evidence>
<dbReference type="Pfam" id="PF00990">
    <property type="entry name" value="GGDEF"/>
    <property type="match status" value="1"/>
</dbReference>
<comment type="caution">
    <text evidence="3">The sequence shown here is derived from an EMBL/GenBank/DDBJ whole genome shotgun (WGS) entry which is preliminary data.</text>
</comment>
<feature type="domain" description="EAL" evidence="1">
    <location>
        <begin position="405"/>
        <end position="658"/>
    </location>
</feature>
<keyword evidence="4" id="KW-1185">Reference proteome</keyword>
<gene>
    <name evidence="3" type="ORF">GCM10011396_00490</name>
</gene>
<reference evidence="3" key="2">
    <citation type="submission" date="2020-09" db="EMBL/GenBank/DDBJ databases">
        <authorList>
            <person name="Sun Q."/>
            <person name="Zhou Y."/>
        </authorList>
    </citation>
    <scope>NUCLEOTIDE SEQUENCE</scope>
    <source>
        <strain evidence="3">CGMCC 1.10998</strain>
    </source>
</reference>
<reference evidence="3" key="1">
    <citation type="journal article" date="2014" name="Int. J. Syst. Evol. Microbiol.">
        <title>Complete genome sequence of Corynebacterium casei LMG S-19264T (=DSM 44701T), isolated from a smear-ripened cheese.</title>
        <authorList>
            <consortium name="US DOE Joint Genome Institute (JGI-PGF)"/>
            <person name="Walter F."/>
            <person name="Albersmeier A."/>
            <person name="Kalinowski J."/>
            <person name="Ruckert C."/>
        </authorList>
    </citation>
    <scope>NUCLEOTIDE SEQUENCE</scope>
    <source>
        <strain evidence="3">CGMCC 1.10998</strain>
    </source>
</reference>
<dbReference type="InterPro" id="IPR003018">
    <property type="entry name" value="GAF"/>
</dbReference>
<dbReference type="NCBIfam" id="TIGR00254">
    <property type="entry name" value="GGDEF"/>
    <property type="match status" value="1"/>
</dbReference>
<dbReference type="Gene3D" id="3.30.70.270">
    <property type="match status" value="1"/>
</dbReference>
<dbReference type="InterPro" id="IPR052155">
    <property type="entry name" value="Biofilm_reg_signaling"/>
</dbReference>
<dbReference type="SMART" id="SM00052">
    <property type="entry name" value="EAL"/>
    <property type="match status" value="1"/>
</dbReference>
<dbReference type="Pfam" id="PF00563">
    <property type="entry name" value="EAL"/>
    <property type="match status" value="1"/>
</dbReference>
<dbReference type="SUPFAM" id="SSF55781">
    <property type="entry name" value="GAF domain-like"/>
    <property type="match status" value="1"/>
</dbReference>
<dbReference type="InterPro" id="IPR000160">
    <property type="entry name" value="GGDEF_dom"/>
</dbReference>
<dbReference type="PANTHER" id="PTHR44757">
    <property type="entry name" value="DIGUANYLATE CYCLASE DGCP"/>
    <property type="match status" value="1"/>
</dbReference>
<feature type="domain" description="GGDEF" evidence="2">
    <location>
        <begin position="265"/>
        <end position="398"/>
    </location>
</feature>
<dbReference type="InterPro" id="IPR001633">
    <property type="entry name" value="EAL_dom"/>
</dbReference>
<dbReference type="SUPFAM" id="SSF55073">
    <property type="entry name" value="Nucleotide cyclase"/>
    <property type="match status" value="1"/>
</dbReference>
<dbReference type="SUPFAM" id="SSF141868">
    <property type="entry name" value="EAL domain-like"/>
    <property type="match status" value="1"/>
</dbReference>
<dbReference type="InterPro" id="IPR035919">
    <property type="entry name" value="EAL_sf"/>
</dbReference>
<dbReference type="EMBL" id="BMED01000001">
    <property type="protein sequence ID" value="GGC57550.1"/>
    <property type="molecule type" value="Genomic_DNA"/>
</dbReference>